<dbReference type="Gene3D" id="1.20.120.920">
    <property type="entry name" value="CRISPR-associated endonuclease Cas1, C-terminal domain"/>
    <property type="match status" value="1"/>
</dbReference>
<dbReference type="OrthoDB" id="2216at2157"/>
<evidence type="ECO:0000256" key="7">
    <source>
        <dbReference type="ARBA" id="ARBA00023125"/>
    </source>
</evidence>
<keyword evidence="7 9" id="KW-0238">DNA-binding</keyword>
<evidence type="ECO:0000256" key="6">
    <source>
        <dbReference type="ARBA" id="ARBA00023118"/>
    </source>
</evidence>
<keyword evidence="3 9" id="KW-0255">Endonuclease</keyword>
<dbReference type="GO" id="GO:0043571">
    <property type="term" value="P:maintenance of CRISPR repeat elements"/>
    <property type="evidence" value="ECO:0007669"/>
    <property type="project" value="UniProtKB-UniRule"/>
</dbReference>
<dbReference type="RefSeq" id="WP_013100596.1">
    <property type="nucleotide sequence ID" value="NC_014122.1"/>
</dbReference>
<accession>D5VTE8</accession>
<sequence>MDIILKSYGFFIYKKGDRFIFEVKENGEVKKVEISASKVKRIILGKDGTITTSAINLAIEYNIPIIFLKNEDPTAMIWHCKLGKTGKIRRNQIKFSDTIEGMKYASKWIERKMKNQIDFLKELKKNHGKKGDFNKIIDNIKECIDDLNRYLNNTKENLGTVRDTIIGIEGTASKYYFKGINLALPEKYKFSERSRRPAKDRFNALLNYGYGMLYPVVEKACIVSGLDPYIGFIHSDGYNKRSLVYDIIEIYRIYVDKGVVSFINKKKVKDEFFIKLHNGVALSDTGIKEFAAFINEYIFDKELEIYKKRYKFPDAIQKECYKIANDIRERYL</sequence>
<dbReference type="PANTHER" id="PTHR34353:SF2">
    <property type="entry name" value="CRISPR-ASSOCIATED ENDONUCLEASE CAS1 1"/>
    <property type="match status" value="1"/>
</dbReference>
<keyword evidence="6 9" id="KW-0051">Antiviral defense</keyword>
<proteinExistence type="inferred from homology"/>
<feature type="binding site" evidence="9">
    <location>
        <position position="169"/>
    </location>
    <ligand>
        <name>Mn(2+)</name>
        <dbReference type="ChEBI" id="CHEBI:29035"/>
    </ligand>
</feature>
<dbReference type="NCBIfam" id="TIGR00287">
    <property type="entry name" value="cas1"/>
    <property type="match status" value="1"/>
</dbReference>
<keyword evidence="11" id="KW-1185">Reference proteome</keyword>
<organism evidence="10 11">
    <name type="scientific">Methanocaldococcus infernus (strain DSM 11812 / JCM 15783 / ME)</name>
    <dbReference type="NCBI Taxonomy" id="573063"/>
    <lineage>
        <taxon>Archaea</taxon>
        <taxon>Methanobacteriati</taxon>
        <taxon>Methanobacteriota</taxon>
        <taxon>Methanomada group</taxon>
        <taxon>Methanococci</taxon>
        <taxon>Methanococcales</taxon>
        <taxon>Methanocaldococcaceae</taxon>
        <taxon>Methanocaldococcus</taxon>
    </lineage>
</organism>
<dbReference type="GO" id="GO:0016787">
    <property type="term" value="F:hydrolase activity"/>
    <property type="evidence" value="ECO:0007669"/>
    <property type="project" value="UniProtKB-KW"/>
</dbReference>
<evidence type="ECO:0000256" key="4">
    <source>
        <dbReference type="ARBA" id="ARBA00022801"/>
    </source>
</evidence>
<evidence type="ECO:0000313" key="11">
    <source>
        <dbReference type="Proteomes" id="UP000002061"/>
    </source>
</evidence>
<dbReference type="EMBL" id="CP002009">
    <property type="protein sequence ID" value="ADG13851.1"/>
    <property type="molecule type" value="Genomic_DNA"/>
</dbReference>
<dbReference type="GO" id="GO:0003677">
    <property type="term" value="F:DNA binding"/>
    <property type="evidence" value="ECO:0007669"/>
    <property type="project" value="UniProtKB-KW"/>
</dbReference>
<dbReference type="AlphaFoldDB" id="D5VTE8"/>
<keyword evidence="4 9" id="KW-0378">Hydrolase</keyword>
<dbReference type="Proteomes" id="UP000002061">
    <property type="component" value="Chromosome"/>
</dbReference>
<dbReference type="GeneID" id="9132217"/>
<dbReference type="GO" id="GO:0004519">
    <property type="term" value="F:endonuclease activity"/>
    <property type="evidence" value="ECO:0007669"/>
    <property type="project" value="UniProtKB-UniRule"/>
</dbReference>
<comment type="similarity">
    <text evidence="9">Belongs to the CRISPR-associated endonuclease Cas1 family.</text>
</comment>
<keyword evidence="2 9" id="KW-0479">Metal-binding</keyword>
<reference evidence="10" key="1">
    <citation type="submission" date="2010-04" db="EMBL/GenBank/DDBJ databases">
        <title>Complete sequence of Methanocaldococcus infernus ME.</title>
        <authorList>
            <consortium name="US DOE Joint Genome Institute"/>
            <person name="Lucas S."/>
            <person name="Copeland A."/>
            <person name="Lapidus A."/>
            <person name="Cheng J.-F."/>
            <person name="Bruce D."/>
            <person name="Goodwin L."/>
            <person name="Pitluck S."/>
            <person name="Munk A.C."/>
            <person name="Detter J.C."/>
            <person name="Han C."/>
            <person name="Tapia R."/>
            <person name="Land M."/>
            <person name="Hauser L."/>
            <person name="Kyrpides N."/>
            <person name="Mikhailova N."/>
            <person name="Sieprawska-Lupa M."/>
            <person name="Whitman W.B."/>
            <person name="Woyke T."/>
        </authorList>
    </citation>
    <scope>NUCLEOTIDE SEQUENCE [LARGE SCALE GENOMIC DNA]</scope>
    <source>
        <strain evidence="10">ME</strain>
    </source>
</reference>
<dbReference type="PANTHER" id="PTHR34353">
    <property type="entry name" value="CRISPR-ASSOCIATED ENDONUCLEASE CAS1 1"/>
    <property type="match status" value="1"/>
</dbReference>
<dbReference type="InterPro" id="IPR002729">
    <property type="entry name" value="CRISPR-assoc_Cas1"/>
</dbReference>
<evidence type="ECO:0000256" key="5">
    <source>
        <dbReference type="ARBA" id="ARBA00022842"/>
    </source>
</evidence>
<dbReference type="Gene3D" id="3.100.10.20">
    <property type="entry name" value="CRISPR-associated endonuclease Cas1, N-terminal domain"/>
    <property type="match status" value="1"/>
</dbReference>
<dbReference type="GO" id="GO:0046872">
    <property type="term" value="F:metal ion binding"/>
    <property type="evidence" value="ECO:0007669"/>
    <property type="project" value="UniProtKB-UniRule"/>
</dbReference>
<dbReference type="HOGENOM" id="CLU_052779_0_1_2"/>
<dbReference type="CDD" id="cd09634">
    <property type="entry name" value="Cas1_I-II-III"/>
    <property type="match status" value="1"/>
</dbReference>
<evidence type="ECO:0000313" key="10">
    <source>
        <dbReference type="EMBL" id="ADG13851.1"/>
    </source>
</evidence>
<dbReference type="InterPro" id="IPR042206">
    <property type="entry name" value="CRISPR-assoc_Cas1_C"/>
</dbReference>
<evidence type="ECO:0000256" key="9">
    <source>
        <dbReference type="HAMAP-Rule" id="MF_01470"/>
    </source>
</evidence>
<dbReference type="Pfam" id="PF01867">
    <property type="entry name" value="Cas_Cas1"/>
    <property type="match status" value="1"/>
</dbReference>
<evidence type="ECO:0000256" key="2">
    <source>
        <dbReference type="ARBA" id="ARBA00022723"/>
    </source>
</evidence>
<comment type="function">
    <text evidence="9">CRISPR (clustered regularly interspaced short palindromic repeat), is an adaptive immune system that provides protection against mobile genetic elements (viruses, transposable elements and conjugative plasmids). CRISPR clusters contain spacers, sequences complementary to antecedent mobile elements, and target invading nucleic acids. CRISPR clusters are transcribed and processed into CRISPR RNA (crRNA). Acts as a dsDNA endonuclease. Involved in the integration of spacer DNA into the CRISPR cassette.</text>
</comment>
<comment type="subunit">
    <text evidence="9">Homodimer, forms a heterotetramer with a Cas2 homodimer.</text>
</comment>
<protein>
    <recommendedName>
        <fullName evidence="9">CRISPR-associated endonuclease Cas1</fullName>
        <ecNumber evidence="9">3.1.-.-</ecNumber>
    </recommendedName>
</protein>
<dbReference type="EC" id="3.1.-.-" evidence="9"/>
<evidence type="ECO:0000256" key="8">
    <source>
        <dbReference type="ARBA" id="ARBA00023211"/>
    </source>
</evidence>
<dbReference type="STRING" id="573063.Metin_1198"/>
<gene>
    <name evidence="9" type="primary">cas1</name>
    <name evidence="10" type="ordered locus">Metin_1198</name>
</gene>
<dbReference type="KEGG" id="mif:Metin_1198"/>
<dbReference type="GO" id="GO:0051607">
    <property type="term" value="P:defense response to virus"/>
    <property type="evidence" value="ECO:0007669"/>
    <property type="project" value="UniProtKB-UniRule"/>
</dbReference>
<dbReference type="HAMAP" id="MF_01470">
    <property type="entry name" value="Cas1"/>
    <property type="match status" value="1"/>
</dbReference>
<keyword evidence="5 9" id="KW-0460">Magnesium</keyword>
<dbReference type="InterPro" id="IPR050646">
    <property type="entry name" value="Cas1"/>
</dbReference>
<evidence type="ECO:0000256" key="1">
    <source>
        <dbReference type="ARBA" id="ARBA00022722"/>
    </source>
</evidence>
<feature type="binding site" evidence="9">
    <location>
        <position position="234"/>
    </location>
    <ligand>
        <name>Mn(2+)</name>
        <dbReference type="ChEBI" id="CHEBI:29035"/>
    </ligand>
</feature>
<keyword evidence="1 9" id="KW-0540">Nuclease</keyword>
<keyword evidence="8 9" id="KW-0464">Manganese</keyword>
<dbReference type="InterPro" id="IPR042211">
    <property type="entry name" value="CRISPR-assoc_Cas1_N"/>
</dbReference>
<comment type="cofactor">
    <cofactor evidence="9">
        <name>Mg(2+)</name>
        <dbReference type="ChEBI" id="CHEBI:18420"/>
    </cofactor>
    <cofactor evidence="9">
        <name>Mn(2+)</name>
        <dbReference type="ChEBI" id="CHEBI:29035"/>
    </cofactor>
</comment>
<dbReference type="eggNOG" id="arCOG01452">
    <property type="taxonomic scope" value="Archaea"/>
</dbReference>
<feature type="binding site" evidence="9">
    <location>
        <position position="249"/>
    </location>
    <ligand>
        <name>Mn(2+)</name>
        <dbReference type="ChEBI" id="CHEBI:29035"/>
    </ligand>
</feature>
<name>D5VTE8_METIM</name>
<evidence type="ECO:0000256" key="3">
    <source>
        <dbReference type="ARBA" id="ARBA00022759"/>
    </source>
</evidence>